<dbReference type="GO" id="GO:0016747">
    <property type="term" value="F:acyltransferase activity, transferring groups other than amino-acyl groups"/>
    <property type="evidence" value="ECO:0007669"/>
    <property type="project" value="InterPro"/>
</dbReference>
<dbReference type="InterPro" id="IPR000182">
    <property type="entry name" value="GNAT_dom"/>
</dbReference>
<accession>A0A5P2AJC2</accession>
<evidence type="ECO:0000259" key="1">
    <source>
        <dbReference type="Pfam" id="PF00583"/>
    </source>
</evidence>
<gene>
    <name evidence="2" type="ORF">DEJ46_01165</name>
</gene>
<name>A0A5P2AJC2_STRVZ</name>
<dbReference type="SUPFAM" id="SSF55729">
    <property type="entry name" value="Acyl-CoA N-acyltransferases (Nat)"/>
    <property type="match status" value="1"/>
</dbReference>
<reference evidence="2 3" key="1">
    <citation type="submission" date="2018-05" db="EMBL/GenBank/DDBJ databases">
        <title>Streptomyces venezuelae.</title>
        <authorList>
            <person name="Kim W."/>
            <person name="Lee N."/>
            <person name="Cho B.-K."/>
        </authorList>
    </citation>
    <scope>NUCLEOTIDE SEQUENCE [LARGE SCALE GENOMIC DNA]</scope>
    <source>
        <strain evidence="2 3">ATCC 15068</strain>
    </source>
</reference>
<dbReference type="EMBL" id="CP029194">
    <property type="protein sequence ID" value="QES17877.1"/>
    <property type="molecule type" value="Genomic_DNA"/>
</dbReference>
<dbReference type="InterPro" id="IPR016181">
    <property type="entry name" value="Acyl_CoA_acyltransferase"/>
</dbReference>
<protein>
    <recommendedName>
        <fullName evidence="1">N-acetyltransferase domain-containing protein</fullName>
    </recommendedName>
</protein>
<dbReference type="PANTHER" id="PTHR42791:SF1">
    <property type="entry name" value="N-ACETYLTRANSFERASE DOMAIN-CONTAINING PROTEIN"/>
    <property type="match status" value="1"/>
</dbReference>
<dbReference type="AlphaFoldDB" id="A0A5P2AJC2"/>
<organism evidence="2 3">
    <name type="scientific">Streptomyces venezuelae</name>
    <dbReference type="NCBI Taxonomy" id="54571"/>
    <lineage>
        <taxon>Bacteria</taxon>
        <taxon>Bacillati</taxon>
        <taxon>Actinomycetota</taxon>
        <taxon>Actinomycetes</taxon>
        <taxon>Kitasatosporales</taxon>
        <taxon>Streptomycetaceae</taxon>
        <taxon>Streptomyces</taxon>
    </lineage>
</organism>
<feature type="domain" description="N-acetyltransferase" evidence="1">
    <location>
        <begin position="139"/>
        <end position="194"/>
    </location>
</feature>
<dbReference type="Gene3D" id="3.40.630.30">
    <property type="match status" value="1"/>
</dbReference>
<dbReference type="PANTHER" id="PTHR42791">
    <property type="entry name" value="GNAT FAMILY ACETYLTRANSFERASE"/>
    <property type="match status" value="1"/>
</dbReference>
<proteinExistence type="predicted"/>
<dbReference type="InterPro" id="IPR052523">
    <property type="entry name" value="Trichothecene_AcTrans"/>
</dbReference>
<dbReference type="Proteomes" id="UP000324106">
    <property type="component" value="Chromosome"/>
</dbReference>
<sequence length="216" mass="22941">MSVISSRRRPWSVDAVGETTPPWRIDVRPDPATCARTLAAAFHREPALSWICGASQTLRTQWFDTTLRTHATLPGALRYAATTTSDARPVAAAVLTPPGAAPGIPARAAWAARTGLRCGPSALGKTLRYLHHAEALVPTGAWTLEFIGARPDSAGRGAGRFLLDHVLATAPAPAGFFLTTADPANVPLYRRFGFTELQRTVLGPLTVTAMARPGPT</sequence>
<evidence type="ECO:0000313" key="3">
    <source>
        <dbReference type="Proteomes" id="UP000324106"/>
    </source>
</evidence>
<dbReference type="OrthoDB" id="7057833at2"/>
<dbReference type="Pfam" id="PF00583">
    <property type="entry name" value="Acetyltransf_1"/>
    <property type="match status" value="1"/>
</dbReference>
<evidence type="ECO:0000313" key="2">
    <source>
        <dbReference type="EMBL" id="QES17877.1"/>
    </source>
</evidence>